<feature type="transmembrane region" description="Helical" evidence="7">
    <location>
        <begin position="146"/>
        <end position="169"/>
    </location>
</feature>
<evidence type="ECO:0000256" key="4">
    <source>
        <dbReference type="ARBA" id="ARBA00022801"/>
    </source>
</evidence>
<keyword evidence="5 7" id="KW-1133">Transmembrane helix</keyword>
<keyword evidence="10" id="KW-1185">Reference proteome</keyword>
<evidence type="ECO:0000256" key="6">
    <source>
        <dbReference type="ARBA" id="ARBA00023136"/>
    </source>
</evidence>
<name>A0A2H3JPN7_WOLCO</name>
<comment type="similarity">
    <text evidence="2">Belongs to the peptidase S54 family.</text>
</comment>
<evidence type="ECO:0000313" key="10">
    <source>
        <dbReference type="Proteomes" id="UP000218811"/>
    </source>
</evidence>
<dbReference type="GO" id="GO:0004252">
    <property type="term" value="F:serine-type endopeptidase activity"/>
    <property type="evidence" value="ECO:0007669"/>
    <property type="project" value="InterPro"/>
</dbReference>
<protein>
    <recommendedName>
        <fullName evidence="8">Peptidase S54 rhomboid domain-containing protein</fullName>
    </recommendedName>
</protein>
<organism evidence="9 10">
    <name type="scientific">Wolfiporia cocos (strain MD-104)</name>
    <name type="common">Brown rot fungus</name>
    <dbReference type="NCBI Taxonomy" id="742152"/>
    <lineage>
        <taxon>Eukaryota</taxon>
        <taxon>Fungi</taxon>
        <taxon>Dikarya</taxon>
        <taxon>Basidiomycota</taxon>
        <taxon>Agaricomycotina</taxon>
        <taxon>Agaricomycetes</taxon>
        <taxon>Polyporales</taxon>
        <taxon>Phaeolaceae</taxon>
        <taxon>Wolfiporia</taxon>
    </lineage>
</organism>
<gene>
    <name evidence="9" type="ORF">WOLCODRAFT_123083</name>
</gene>
<dbReference type="EMBL" id="KB468157">
    <property type="protein sequence ID" value="PCH44142.1"/>
    <property type="molecule type" value="Genomic_DNA"/>
</dbReference>
<dbReference type="PANTHER" id="PTHR43731:SF14">
    <property type="entry name" value="PRESENILIN-ASSOCIATED RHOMBOID-LIKE PROTEIN, MITOCHONDRIAL"/>
    <property type="match status" value="1"/>
</dbReference>
<dbReference type="InterPro" id="IPR035952">
    <property type="entry name" value="Rhomboid-like_sf"/>
</dbReference>
<keyword evidence="6 7" id="KW-0472">Membrane</keyword>
<dbReference type="Gene3D" id="1.20.1540.10">
    <property type="entry name" value="Rhomboid-like"/>
    <property type="match status" value="1"/>
</dbReference>
<accession>A0A2H3JPN7</accession>
<evidence type="ECO:0000259" key="8">
    <source>
        <dbReference type="Pfam" id="PF01694"/>
    </source>
</evidence>
<comment type="subcellular location">
    <subcellularLocation>
        <location evidence="1">Membrane</location>
        <topology evidence="1">Multi-pass membrane protein</topology>
    </subcellularLocation>
</comment>
<dbReference type="OMA" id="DTHITLI"/>
<evidence type="ECO:0000256" key="7">
    <source>
        <dbReference type="SAM" id="Phobius"/>
    </source>
</evidence>
<dbReference type="GO" id="GO:0006465">
    <property type="term" value="P:signal peptide processing"/>
    <property type="evidence" value="ECO:0007669"/>
    <property type="project" value="TreeGrafter"/>
</dbReference>
<dbReference type="PANTHER" id="PTHR43731">
    <property type="entry name" value="RHOMBOID PROTEASE"/>
    <property type="match status" value="1"/>
</dbReference>
<dbReference type="STRING" id="742152.A0A2H3JPN7"/>
<evidence type="ECO:0000256" key="2">
    <source>
        <dbReference type="ARBA" id="ARBA00009045"/>
    </source>
</evidence>
<feature type="domain" description="Peptidase S54 rhomboid" evidence="8">
    <location>
        <begin position="93"/>
        <end position="285"/>
    </location>
</feature>
<dbReference type="SUPFAM" id="SSF144091">
    <property type="entry name" value="Rhomboid-like"/>
    <property type="match status" value="1"/>
</dbReference>
<keyword evidence="4" id="KW-0378">Hydrolase</keyword>
<reference evidence="9 10" key="1">
    <citation type="journal article" date="2012" name="Science">
        <title>The Paleozoic origin of enzymatic lignin decomposition reconstructed from 31 fungal genomes.</title>
        <authorList>
            <person name="Floudas D."/>
            <person name="Binder M."/>
            <person name="Riley R."/>
            <person name="Barry K."/>
            <person name="Blanchette R.A."/>
            <person name="Henrissat B."/>
            <person name="Martinez A.T."/>
            <person name="Otillar R."/>
            <person name="Spatafora J.W."/>
            <person name="Yadav J.S."/>
            <person name="Aerts A."/>
            <person name="Benoit I."/>
            <person name="Boyd A."/>
            <person name="Carlson A."/>
            <person name="Copeland A."/>
            <person name="Coutinho P.M."/>
            <person name="de Vries R.P."/>
            <person name="Ferreira P."/>
            <person name="Findley K."/>
            <person name="Foster B."/>
            <person name="Gaskell J."/>
            <person name="Glotzer D."/>
            <person name="Gorecki P."/>
            <person name="Heitman J."/>
            <person name="Hesse C."/>
            <person name="Hori C."/>
            <person name="Igarashi K."/>
            <person name="Jurgens J.A."/>
            <person name="Kallen N."/>
            <person name="Kersten P."/>
            <person name="Kohler A."/>
            <person name="Kuees U."/>
            <person name="Kumar T.K.A."/>
            <person name="Kuo A."/>
            <person name="LaButti K."/>
            <person name="Larrondo L.F."/>
            <person name="Lindquist E."/>
            <person name="Ling A."/>
            <person name="Lombard V."/>
            <person name="Lucas S."/>
            <person name="Lundell T."/>
            <person name="Martin R."/>
            <person name="McLaughlin D.J."/>
            <person name="Morgenstern I."/>
            <person name="Morin E."/>
            <person name="Murat C."/>
            <person name="Nagy L.G."/>
            <person name="Nolan M."/>
            <person name="Ohm R.A."/>
            <person name="Patyshakuliyeva A."/>
            <person name="Rokas A."/>
            <person name="Ruiz-Duenas F.J."/>
            <person name="Sabat G."/>
            <person name="Salamov A."/>
            <person name="Samejima M."/>
            <person name="Schmutz J."/>
            <person name="Slot J.C."/>
            <person name="St John F."/>
            <person name="Stenlid J."/>
            <person name="Sun H."/>
            <person name="Sun S."/>
            <person name="Syed K."/>
            <person name="Tsang A."/>
            <person name="Wiebenga A."/>
            <person name="Young D."/>
            <person name="Pisabarro A."/>
            <person name="Eastwood D.C."/>
            <person name="Martin F."/>
            <person name="Cullen D."/>
            <person name="Grigoriev I.V."/>
            <person name="Hibbett D.S."/>
        </authorList>
    </citation>
    <scope>NUCLEOTIDE SEQUENCE [LARGE SCALE GENOMIC DNA]</scope>
    <source>
        <strain evidence="9 10">MD-104</strain>
    </source>
</reference>
<evidence type="ECO:0000313" key="9">
    <source>
        <dbReference type="EMBL" id="PCH44142.1"/>
    </source>
</evidence>
<proteinExistence type="inferred from homology"/>
<dbReference type="InterPro" id="IPR050925">
    <property type="entry name" value="Rhomboid_protease_S54"/>
</dbReference>
<sequence length="308" mass="33536">MRKASYRELGRKLQARLTQFQEAVSGLPQDIRAMAVYSYAQVAQSILNTTEGSRMCYAIGALNGAILLAWQIPRLTPVMMRAFTHSPLSGLSYTMLTCVFSHSSFLHYLFNTMALASFGSAATSYLTTKQQEPGHLRESTSKWHFLAFFVSAGLFSSAVSHVITARITYPQLVSRLTRLAPSLTSGTFSSASTAARSSTAAAEIASTIKPSLGASGAIYATVTLTAMAYPDTHITLIFPPTPPIPIQYGVFGLMAVDVLGILRGWKLFDHYAHLGGALFGIWYHAYGPQIWESFRVMTLGSLPPSLYP</sequence>
<dbReference type="Proteomes" id="UP000218811">
    <property type="component" value="Unassembled WGS sequence"/>
</dbReference>
<dbReference type="OrthoDB" id="10260614at2759"/>
<dbReference type="Pfam" id="PF01694">
    <property type="entry name" value="Rhomboid"/>
    <property type="match status" value="1"/>
</dbReference>
<dbReference type="InterPro" id="IPR022764">
    <property type="entry name" value="Peptidase_S54_rhomboid_dom"/>
</dbReference>
<dbReference type="GO" id="GO:0016020">
    <property type="term" value="C:membrane"/>
    <property type="evidence" value="ECO:0007669"/>
    <property type="project" value="UniProtKB-SubCell"/>
</dbReference>
<evidence type="ECO:0000256" key="1">
    <source>
        <dbReference type="ARBA" id="ARBA00004141"/>
    </source>
</evidence>
<evidence type="ECO:0000256" key="5">
    <source>
        <dbReference type="ARBA" id="ARBA00022989"/>
    </source>
</evidence>
<dbReference type="AlphaFoldDB" id="A0A2H3JPN7"/>
<evidence type="ECO:0000256" key="3">
    <source>
        <dbReference type="ARBA" id="ARBA00022692"/>
    </source>
</evidence>
<keyword evidence="3 7" id="KW-0812">Transmembrane</keyword>